<protein>
    <recommendedName>
        <fullName evidence="6">Peptidase A1 domain-containing protein</fullName>
    </recommendedName>
</protein>
<evidence type="ECO:0000256" key="3">
    <source>
        <dbReference type="SAM" id="SignalP"/>
    </source>
</evidence>
<proteinExistence type="predicted"/>
<reference evidence="4 5" key="1">
    <citation type="submission" date="2013-05" db="EMBL/GenBank/DDBJ databases">
        <title>Drechslerella stenobrocha genome reveals carnivorous origination and mechanical trapping mechanism of predatory fungi.</title>
        <authorList>
            <person name="Liu X."/>
            <person name="Zhang W."/>
            <person name="Liu K."/>
        </authorList>
    </citation>
    <scope>NUCLEOTIDE SEQUENCE [LARGE SCALE GENOMIC DNA]</scope>
    <source>
        <strain evidence="4 5">248</strain>
    </source>
</reference>
<feature type="transmembrane region" description="Helical" evidence="2">
    <location>
        <begin position="495"/>
        <end position="519"/>
    </location>
</feature>
<keyword evidence="2" id="KW-1133">Transmembrane helix</keyword>
<feature type="compositionally biased region" description="Polar residues" evidence="1">
    <location>
        <begin position="557"/>
        <end position="575"/>
    </location>
</feature>
<feature type="compositionally biased region" description="Polar residues" evidence="1">
    <location>
        <begin position="148"/>
        <end position="163"/>
    </location>
</feature>
<dbReference type="AlphaFoldDB" id="W7HYZ5"/>
<feature type="region of interest" description="Disordered" evidence="1">
    <location>
        <begin position="526"/>
        <end position="575"/>
    </location>
</feature>
<feature type="signal peptide" evidence="3">
    <location>
        <begin position="1"/>
        <end position="25"/>
    </location>
</feature>
<evidence type="ECO:0008006" key="6">
    <source>
        <dbReference type="Google" id="ProtNLM"/>
    </source>
</evidence>
<keyword evidence="5" id="KW-1185">Reference proteome</keyword>
<feature type="region of interest" description="Disordered" evidence="1">
    <location>
        <begin position="80"/>
        <end position="102"/>
    </location>
</feature>
<gene>
    <name evidence="4" type="ORF">DRE_00039</name>
</gene>
<accession>W7HYZ5</accession>
<evidence type="ECO:0000313" key="4">
    <source>
        <dbReference type="EMBL" id="EWC48734.1"/>
    </source>
</evidence>
<feature type="compositionally biased region" description="Acidic residues" evidence="1">
    <location>
        <begin position="526"/>
        <end position="535"/>
    </location>
</feature>
<dbReference type="Proteomes" id="UP000024837">
    <property type="component" value="Unassembled WGS sequence"/>
</dbReference>
<feature type="chain" id="PRO_5004895635" description="Peptidase A1 domain-containing protein" evidence="3">
    <location>
        <begin position="26"/>
        <end position="614"/>
    </location>
</feature>
<keyword evidence="3" id="KW-0732">Signal</keyword>
<evidence type="ECO:0000256" key="2">
    <source>
        <dbReference type="SAM" id="Phobius"/>
    </source>
</evidence>
<keyword evidence="2" id="KW-0812">Transmembrane</keyword>
<dbReference type="OrthoDB" id="5315206at2759"/>
<name>W7HYZ5_9PEZI</name>
<organism evidence="4 5">
    <name type="scientific">Drechslerella stenobrocha 248</name>
    <dbReference type="NCBI Taxonomy" id="1043628"/>
    <lineage>
        <taxon>Eukaryota</taxon>
        <taxon>Fungi</taxon>
        <taxon>Dikarya</taxon>
        <taxon>Ascomycota</taxon>
        <taxon>Pezizomycotina</taxon>
        <taxon>Orbiliomycetes</taxon>
        <taxon>Orbiliales</taxon>
        <taxon>Orbiliaceae</taxon>
        <taxon>Drechslerella</taxon>
    </lineage>
</organism>
<feature type="region of interest" description="Disordered" evidence="1">
    <location>
        <begin position="148"/>
        <end position="167"/>
    </location>
</feature>
<evidence type="ECO:0000313" key="5">
    <source>
        <dbReference type="Proteomes" id="UP000024837"/>
    </source>
</evidence>
<dbReference type="EMBL" id="KI966371">
    <property type="protein sequence ID" value="EWC48734.1"/>
    <property type="molecule type" value="Genomic_DNA"/>
</dbReference>
<evidence type="ECO:0000256" key="1">
    <source>
        <dbReference type="SAM" id="MobiDB-lite"/>
    </source>
</evidence>
<keyword evidence="2" id="KW-0472">Membrane</keyword>
<sequence length="614" mass="65557">MITQRLLSVVLTASLAVFSGTPCNALSPKFYEDYVEAQSLLRGGGRMREFHLIHGRQKLLEPKCTMDEPSQLQLCRLDFGGRETPQPPTFPDTPMSSTTPVESSASSTIATITASATSSNVGSSLSIPIVNDTSTRPKIATASANITEANPNPNLVPRNTASANERVDTKREPNAYYSPSMMQATGTNSSQEAIGPYPTSYSAGTEWYAWLEQTITADSAGATAGVKFRYEREVNSLVYEGNFEGSIGTWTTSTKIHSGISIDSIPQMSLHATDLATSDFGAVITRFASLCGAVEPTGTPRGPRPIQNETDAVYTSSATSVYFGGTFRGTVIYQSATASWDACWGAYDLTNHSFPFQVTFFGADGGWSSRATESWIVSAPFVGPEGHEVDHLADGGIAYMISYLSQWNGPGYKFAGPTLDVQATDGANGYPNATLTGTTIAPMTKDSTVIQPAVTDTIAATGAQINTLVPRTDDKGTHERDAGDEDVKGTVLAILVPWLASVGALLACAISVVGCFYCVCVRTAEEEEEEEDDDENARGSSDQAAEQGRENEDTLTAKPNTEPKTSSTTAFGSSILNLFPRHRKTSGSEIVDSEKIGSLRNRAVNPDTFNTVKL</sequence>
<dbReference type="HOGENOM" id="CLU_462324_0_0_1"/>